<sequence length="183" mass="20940">MSQQDNDLIAEIFDALKQKFDVEYTELQDFEPTQFSSFNQYNKVGVVKKIAIKRAGTGYLSFIKTPTTLLQLWGSVKINKDFGHVLIRPEKFADKLQELIKPVEIDFPDDKLFSQMNYVVANDRQKAVAAVTSGFRNIVAELQEDEFVIEIINDQLIINIKREPSPEVAKKLYKFIVAAALLH</sequence>
<name>A0A367GSL2_9SPHI</name>
<accession>A0A367GSL2</accession>
<dbReference type="EMBL" id="QGDC01000001">
    <property type="protein sequence ID" value="RCH56399.1"/>
    <property type="molecule type" value="Genomic_DNA"/>
</dbReference>
<proteinExistence type="predicted"/>
<reference evidence="1 2" key="1">
    <citation type="submission" date="2018-05" db="EMBL/GenBank/DDBJ databases">
        <title>Mucilaginibacter hurinus sp. nov., isolated from briquette warehouse soil.</title>
        <authorList>
            <person name="Choi L."/>
        </authorList>
    </citation>
    <scope>NUCLEOTIDE SEQUENCE [LARGE SCALE GENOMIC DNA]</scope>
    <source>
        <strain evidence="1 2">ZR32</strain>
    </source>
</reference>
<comment type="caution">
    <text evidence="1">The sequence shown here is derived from an EMBL/GenBank/DDBJ whole genome shotgun (WGS) entry which is preliminary data.</text>
</comment>
<dbReference type="AlphaFoldDB" id="A0A367GSL2"/>
<evidence type="ECO:0008006" key="3">
    <source>
        <dbReference type="Google" id="ProtNLM"/>
    </source>
</evidence>
<organism evidence="1 2">
    <name type="scientific">Mucilaginibacter hurinus</name>
    <dbReference type="NCBI Taxonomy" id="2201324"/>
    <lineage>
        <taxon>Bacteria</taxon>
        <taxon>Pseudomonadati</taxon>
        <taxon>Bacteroidota</taxon>
        <taxon>Sphingobacteriia</taxon>
        <taxon>Sphingobacteriales</taxon>
        <taxon>Sphingobacteriaceae</taxon>
        <taxon>Mucilaginibacter</taxon>
    </lineage>
</organism>
<gene>
    <name evidence="1" type="ORF">DJ568_00635</name>
</gene>
<dbReference type="RefSeq" id="WP_114003296.1">
    <property type="nucleotide sequence ID" value="NZ_QGDC01000001.1"/>
</dbReference>
<dbReference type="Proteomes" id="UP000253209">
    <property type="component" value="Unassembled WGS sequence"/>
</dbReference>
<protein>
    <recommendedName>
        <fullName evidence="3">DUF3137 domain-containing protein</fullName>
    </recommendedName>
</protein>
<keyword evidence="2" id="KW-1185">Reference proteome</keyword>
<evidence type="ECO:0000313" key="2">
    <source>
        <dbReference type="Proteomes" id="UP000253209"/>
    </source>
</evidence>
<evidence type="ECO:0000313" key="1">
    <source>
        <dbReference type="EMBL" id="RCH56399.1"/>
    </source>
</evidence>
<dbReference type="OrthoDB" id="791521at2"/>